<keyword evidence="6" id="KW-0732">Signal</keyword>
<feature type="domain" description="Ig-like" evidence="7">
    <location>
        <begin position="243"/>
        <end position="322"/>
    </location>
</feature>
<dbReference type="Proteomes" id="UP001497623">
    <property type="component" value="Unassembled WGS sequence"/>
</dbReference>
<dbReference type="AlphaFoldDB" id="A0AAV2QUW7"/>
<dbReference type="InterPro" id="IPR051275">
    <property type="entry name" value="Cell_adhesion_signaling"/>
</dbReference>
<keyword evidence="2" id="KW-0472">Membrane</keyword>
<protein>
    <recommendedName>
        <fullName evidence="7">Ig-like domain-containing protein</fullName>
    </recommendedName>
</protein>
<proteinExistence type="predicted"/>
<dbReference type="PANTHER" id="PTHR11640">
    <property type="entry name" value="NEPHRIN"/>
    <property type="match status" value="1"/>
</dbReference>
<feature type="domain" description="Ig-like" evidence="7">
    <location>
        <begin position="35"/>
        <end position="133"/>
    </location>
</feature>
<dbReference type="InterPro" id="IPR013783">
    <property type="entry name" value="Ig-like_fold"/>
</dbReference>
<dbReference type="Pfam" id="PF08205">
    <property type="entry name" value="C2-set_2"/>
    <property type="match status" value="1"/>
</dbReference>
<dbReference type="SMART" id="SM00409">
    <property type="entry name" value="IG"/>
    <property type="match status" value="3"/>
</dbReference>
<evidence type="ECO:0000256" key="6">
    <source>
        <dbReference type="SAM" id="SignalP"/>
    </source>
</evidence>
<evidence type="ECO:0000256" key="1">
    <source>
        <dbReference type="ARBA" id="ARBA00004479"/>
    </source>
</evidence>
<dbReference type="Pfam" id="PF07679">
    <property type="entry name" value="I-set"/>
    <property type="match status" value="1"/>
</dbReference>
<evidence type="ECO:0000256" key="4">
    <source>
        <dbReference type="ARBA" id="ARBA00023180"/>
    </source>
</evidence>
<keyword evidence="3" id="KW-1015">Disulfide bond</keyword>
<evidence type="ECO:0000259" key="7">
    <source>
        <dbReference type="PROSITE" id="PS50835"/>
    </source>
</evidence>
<feature type="chain" id="PRO_5043920796" description="Ig-like domain-containing protein" evidence="6">
    <location>
        <begin position="32"/>
        <end position="377"/>
    </location>
</feature>
<dbReference type="EMBL" id="CAXKWB010010456">
    <property type="protein sequence ID" value="CAL4098053.1"/>
    <property type="molecule type" value="Genomic_DNA"/>
</dbReference>
<evidence type="ECO:0000313" key="8">
    <source>
        <dbReference type="EMBL" id="CAL4098053.1"/>
    </source>
</evidence>
<keyword evidence="4" id="KW-0325">Glycoprotein</keyword>
<evidence type="ECO:0000256" key="5">
    <source>
        <dbReference type="ARBA" id="ARBA00023319"/>
    </source>
</evidence>
<feature type="non-terminal residue" evidence="8">
    <location>
        <position position="377"/>
    </location>
</feature>
<dbReference type="SUPFAM" id="SSF48726">
    <property type="entry name" value="Immunoglobulin"/>
    <property type="match status" value="3"/>
</dbReference>
<feature type="domain" description="Ig-like" evidence="7">
    <location>
        <begin position="141"/>
        <end position="232"/>
    </location>
</feature>
<dbReference type="Pfam" id="PF13927">
    <property type="entry name" value="Ig_3"/>
    <property type="match status" value="1"/>
</dbReference>
<dbReference type="GO" id="GO:0050839">
    <property type="term" value="F:cell adhesion molecule binding"/>
    <property type="evidence" value="ECO:0007669"/>
    <property type="project" value="TreeGrafter"/>
</dbReference>
<gene>
    <name evidence="8" type="ORF">MNOR_LOCUS16143</name>
</gene>
<keyword evidence="5" id="KW-0393">Immunoglobulin domain</keyword>
<dbReference type="Gene3D" id="2.60.40.10">
    <property type="entry name" value="Immunoglobulins"/>
    <property type="match status" value="3"/>
</dbReference>
<accession>A0AAV2QUW7</accession>
<dbReference type="InterPro" id="IPR007110">
    <property type="entry name" value="Ig-like_dom"/>
</dbReference>
<dbReference type="GO" id="GO:0005886">
    <property type="term" value="C:plasma membrane"/>
    <property type="evidence" value="ECO:0007669"/>
    <property type="project" value="TreeGrafter"/>
</dbReference>
<evidence type="ECO:0000256" key="2">
    <source>
        <dbReference type="ARBA" id="ARBA00023136"/>
    </source>
</evidence>
<reference evidence="8 9" key="1">
    <citation type="submission" date="2024-05" db="EMBL/GenBank/DDBJ databases">
        <authorList>
            <person name="Wallberg A."/>
        </authorList>
    </citation>
    <scope>NUCLEOTIDE SEQUENCE [LARGE SCALE GENOMIC DNA]</scope>
</reference>
<sequence length="377" mass="41573">MWYASPPRRRARRRSCLWILLILTCVHGAMSSQFQRFANEPSPQTAVAGSTVVLPCRIINMAGVLQWTRDGFGLGNERQLYAFKRYQMIGSDEEGDYSLQISPVTLEDDSVFQCQATGNVDIPGIRSQEAKLTVYVPPGSPEVSPGPVVKTTAGSAVQLTCRSKGGKPAAELQWLDGEGRMVTEGVQYSTKVLKDGHRQDAKSVLSFIVSRQHYNKIFTCTASNPALNQPLTAQVILEVRYPPEVTITHDRDGYKEGETATLTCSAKANPQQVSYRWYRNGVAVPENSNSTKLVVTDATRDANLQDITCEASNEVGTSKKITRLSVHCEYNNISSPGDESEALRAQIYSMEPMLSWINLRNQSLLAKLASIIVHLGN</sequence>
<name>A0AAV2QUW7_MEGNR</name>
<dbReference type="InterPro" id="IPR036179">
    <property type="entry name" value="Ig-like_dom_sf"/>
</dbReference>
<comment type="caution">
    <text evidence="8">The sequence shown here is derived from an EMBL/GenBank/DDBJ whole genome shotgun (WGS) entry which is preliminary data.</text>
</comment>
<dbReference type="SMART" id="SM00408">
    <property type="entry name" value="IGc2"/>
    <property type="match status" value="3"/>
</dbReference>
<feature type="signal peptide" evidence="6">
    <location>
        <begin position="1"/>
        <end position="31"/>
    </location>
</feature>
<dbReference type="InterPro" id="IPR003599">
    <property type="entry name" value="Ig_sub"/>
</dbReference>
<dbReference type="InterPro" id="IPR003598">
    <property type="entry name" value="Ig_sub2"/>
</dbReference>
<dbReference type="GO" id="GO:0005911">
    <property type="term" value="C:cell-cell junction"/>
    <property type="evidence" value="ECO:0007669"/>
    <property type="project" value="TreeGrafter"/>
</dbReference>
<dbReference type="PANTHER" id="PTHR11640:SF31">
    <property type="entry name" value="IRREGULAR CHIASM C-ROUGHEST PROTEIN-RELATED"/>
    <property type="match status" value="1"/>
</dbReference>
<organism evidence="8 9">
    <name type="scientific">Meganyctiphanes norvegica</name>
    <name type="common">Northern krill</name>
    <name type="synonym">Thysanopoda norvegica</name>
    <dbReference type="NCBI Taxonomy" id="48144"/>
    <lineage>
        <taxon>Eukaryota</taxon>
        <taxon>Metazoa</taxon>
        <taxon>Ecdysozoa</taxon>
        <taxon>Arthropoda</taxon>
        <taxon>Crustacea</taxon>
        <taxon>Multicrustacea</taxon>
        <taxon>Malacostraca</taxon>
        <taxon>Eumalacostraca</taxon>
        <taxon>Eucarida</taxon>
        <taxon>Euphausiacea</taxon>
        <taxon>Euphausiidae</taxon>
        <taxon>Meganyctiphanes</taxon>
    </lineage>
</organism>
<dbReference type="InterPro" id="IPR013162">
    <property type="entry name" value="CD80_C2-set"/>
</dbReference>
<keyword evidence="9" id="KW-1185">Reference proteome</keyword>
<evidence type="ECO:0000313" key="9">
    <source>
        <dbReference type="Proteomes" id="UP001497623"/>
    </source>
</evidence>
<evidence type="ECO:0000256" key="3">
    <source>
        <dbReference type="ARBA" id="ARBA00023157"/>
    </source>
</evidence>
<dbReference type="GO" id="GO:0098609">
    <property type="term" value="P:cell-cell adhesion"/>
    <property type="evidence" value="ECO:0007669"/>
    <property type="project" value="TreeGrafter"/>
</dbReference>
<dbReference type="InterPro" id="IPR013098">
    <property type="entry name" value="Ig_I-set"/>
</dbReference>
<comment type="subcellular location">
    <subcellularLocation>
        <location evidence="1">Membrane</location>
        <topology evidence="1">Single-pass type I membrane protein</topology>
    </subcellularLocation>
</comment>
<dbReference type="PROSITE" id="PS50835">
    <property type="entry name" value="IG_LIKE"/>
    <property type="match status" value="3"/>
</dbReference>